<sequence>MLIVIQQKGDKWHVVYTLNGKVLSVLHDTWDELLKELSNKETIEKALTSHSNTDNDK</sequence>
<proteinExistence type="predicted"/>
<accession>A0A0F9VN24</accession>
<dbReference type="AlphaFoldDB" id="A0A0F9VN24"/>
<dbReference type="EMBL" id="LAZR01000481">
    <property type="protein sequence ID" value="KKN67203.1"/>
    <property type="molecule type" value="Genomic_DNA"/>
</dbReference>
<name>A0A0F9VN24_9ZZZZ</name>
<evidence type="ECO:0000313" key="1">
    <source>
        <dbReference type="EMBL" id="KKN67203.1"/>
    </source>
</evidence>
<gene>
    <name evidence="1" type="ORF">LCGC14_0463760</name>
</gene>
<organism evidence="1">
    <name type="scientific">marine sediment metagenome</name>
    <dbReference type="NCBI Taxonomy" id="412755"/>
    <lineage>
        <taxon>unclassified sequences</taxon>
        <taxon>metagenomes</taxon>
        <taxon>ecological metagenomes</taxon>
    </lineage>
</organism>
<protein>
    <submittedName>
        <fullName evidence="1">Uncharacterized protein</fullName>
    </submittedName>
</protein>
<comment type="caution">
    <text evidence="1">The sequence shown here is derived from an EMBL/GenBank/DDBJ whole genome shotgun (WGS) entry which is preliminary data.</text>
</comment>
<reference evidence="1" key="1">
    <citation type="journal article" date="2015" name="Nature">
        <title>Complex archaea that bridge the gap between prokaryotes and eukaryotes.</title>
        <authorList>
            <person name="Spang A."/>
            <person name="Saw J.H."/>
            <person name="Jorgensen S.L."/>
            <person name="Zaremba-Niedzwiedzka K."/>
            <person name="Martijn J."/>
            <person name="Lind A.E."/>
            <person name="van Eijk R."/>
            <person name="Schleper C."/>
            <person name="Guy L."/>
            <person name="Ettema T.J."/>
        </authorList>
    </citation>
    <scope>NUCLEOTIDE SEQUENCE</scope>
</reference>